<dbReference type="Proteomes" id="UP000515160">
    <property type="component" value="Chromosome 2L"/>
</dbReference>
<dbReference type="RefSeq" id="XP_034097829.1">
    <property type="nucleotide sequence ID" value="XM_034241938.2"/>
</dbReference>
<dbReference type="GeneID" id="117563558"/>
<name>A0A6P8W2H8_DROAB</name>
<dbReference type="AlphaFoldDB" id="A0A6P8W2H8"/>
<reference evidence="3" key="1">
    <citation type="submission" date="2025-08" db="UniProtKB">
        <authorList>
            <consortium name="RefSeq"/>
        </authorList>
    </citation>
    <scope>IDENTIFICATION</scope>
    <source>
        <strain evidence="3">15112-1751.03</strain>
        <tissue evidence="3">Whole Adult</tissue>
    </source>
</reference>
<feature type="region of interest" description="Disordered" evidence="1">
    <location>
        <begin position="152"/>
        <end position="175"/>
    </location>
</feature>
<organism evidence="2 3">
    <name type="scientific">Drosophila albomicans</name>
    <name type="common">Fruit fly</name>
    <dbReference type="NCBI Taxonomy" id="7291"/>
    <lineage>
        <taxon>Eukaryota</taxon>
        <taxon>Metazoa</taxon>
        <taxon>Ecdysozoa</taxon>
        <taxon>Arthropoda</taxon>
        <taxon>Hexapoda</taxon>
        <taxon>Insecta</taxon>
        <taxon>Pterygota</taxon>
        <taxon>Neoptera</taxon>
        <taxon>Endopterygota</taxon>
        <taxon>Diptera</taxon>
        <taxon>Brachycera</taxon>
        <taxon>Muscomorpha</taxon>
        <taxon>Ephydroidea</taxon>
        <taxon>Drosophilidae</taxon>
        <taxon>Drosophila</taxon>
    </lineage>
</organism>
<proteinExistence type="predicted"/>
<feature type="compositionally biased region" description="Basic and acidic residues" evidence="1">
    <location>
        <begin position="153"/>
        <end position="165"/>
    </location>
</feature>
<evidence type="ECO:0000313" key="3">
    <source>
        <dbReference type="RefSeq" id="XP_034097829.1"/>
    </source>
</evidence>
<accession>A0A6P8W2H8</accession>
<keyword evidence="2" id="KW-1185">Reference proteome</keyword>
<dbReference type="OrthoDB" id="8192989at2759"/>
<protein>
    <submittedName>
        <fullName evidence="3">Uncharacterized protein LOC117563558</fullName>
    </submittedName>
</protein>
<evidence type="ECO:0000313" key="2">
    <source>
        <dbReference type="Proteomes" id="UP000515160"/>
    </source>
</evidence>
<gene>
    <name evidence="3" type="primary">LOC117563558</name>
</gene>
<evidence type="ECO:0000256" key="1">
    <source>
        <dbReference type="SAM" id="MobiDB-lite"/>
    </source>
</evidence>
<sequence length="189" mass="21786">MLMPRTVAHSLSAFRRRRSCLRYKREASKKMCKFTNRLFVLFFLQFIGLAMAKPSKMRSSASDLLELLYNDYGDYGYQQEEIHYDQRQKGEENLKLRLDGFVIGMPSQDDSSWLDILADEYLTNAFSKKTAATDAENSVADTTTAQVVNIPAPKKDIESRQHANDETANPPRTKTHMLQLLQMLRRTQP</sequence>